<dbReference type="NCBIfam" id="TIGR01549">
    <property type="entry name" value="HAD-SF-IA-v1"/>
    <property type="match status" value="1"/>
</dbReference>
<dbReference type="RefSeq" id="WP_094367598.1">
    <property type="nucleotide sequence ID" value="NZ_NOJY02000025.1"/>
</dbReference>
<dbReference type="OrthoDB" id="9797743at2"/>
<dbReference type="Pfam" id="PF13419">
    <property type="entry name" value="HAD_2"/>
    <property type="match status" value="1"/>
</dbReference>
<dbReference type="PANTHER" id="PTHR18901:SF38">
    <property type="entry name" value="PSEUDOURIDINE-5'-PHOSPHATASE"/>
    <property type="match status" value="1"/>
</dbReference>
<dbReference type="InterPro" id="IPR041492">
    <property type="entry name" value="HAD_2"/>
</dbReference>
<dbReference type="EMBL" id="NOJY02000025">
    <property type="protein sequence ID" value="RDY26512.1"/>
    <property type="molecule type" value="Genomic_DNA"/>
</dbReference>
<dbReference type="SFLD" id="SFLDG01135">
    <property type="entry name" value="C1.5.6:_HAD__Beta-PGM__Phospha"/>
    <property type="match status" value="1"/>
</dbReference>
<dbReference type="NCBIfam" id="TIGR01509">
    <property type="entry name" value="HAD-SF-IA-v3"/>
    <property type="match status" value="1"/>
</dbReference>
<dbReference type="Proteomes" id="UP000215694">
    <property type="component" value="Unassembled WGS sequence"/>
</dbReference>
<dbReference type="Gene3D" id="1.10.150.240">
    <property type="entry name" value="Putative phosphatase, domain 2"/>
    <property type="match status" value="1"/>
</dbReference>
<dbReference type="InterPro" id="IPR006439">
    <property type="entry name" value="HAD-SF_hydro_IA"/>
</dbReference>
<evidence type="ECO:0000313" key="2">
    <source>
        <dbReference type="Proteomes" id="UP000215694"/>
    </source>
</evidence>
<organism evidence="1 2">
    <name type="scientific">Romboutsia weinsteinii</name>
    <dbReference type="NCBI Taxonomy" id="2020949"/>
    <lineage>
        <taxon>Bacteria</taxon>
        <taxon>Bacillati</taxon>
        <taxon>Bacillota</taxon>
        <taxon>Clostridia</taxon>
        <taxon>Peptostreptococcales</taxon>
        <taxon>Peptostreptococcaceae</taxon>
        <taxon>Romboutsia</taxon>
    </lineage>
</organism>
<dbReference type="InterPro" id="IPR036412">
    <property type="entry name" value="HAD-like_sf"/>
</dbReference>
<dbReference type="SFLD" id="SFLDG01129">
    <property type="entry name" value="C1.5:_HAD__Beta-PGM__Phosphata"/>
    <property type="match status" value="1"/>
</dbReference>
<evidence type="ECO:0000313" key="1">
    <source>
        <dbReference type="EMBL" id="RDY26512.1"/>
    </source>
</evidence>
<dbReference type="Gene3D" id="3.40.50.1000">
    <property type="entry name" value="HAD superfamily/HAD-like"/>
    <property type="match status" value="1"/>
</dbReference>
<name>A0A371J128_9FIRM</name>
<proteinExistence type="predicted"/>
<dbReference type="PRINTS" id="PR00413">
    <property type="entry name" value="HADHALOGNASE"/>
</dbReference>
<gene>
    <name evidence="1" type="ORF">CHL78_013160</name>
</gene>
<protein>
    <submittedName>
        <fullName evidence="1">HAD family phosphatase</fullName>
    </submittedName>
</protein>
<sequence length="219" mass="25014">MNKIKGIIFDMDGVLVDTERISFMFWKQELEKYKKEMSRELYGSVIGRNKKGVFEILKSEFGSELPLEEIYSEKVNAMLKYLDENDLPVKLGVYEIFDFLQASGYKVALATSTFRKIAVERLERIGLRERFDTIVCGDDINNSKPDPEIFIKAATQLGLEPKGCLVLEDSPAGIEAAFKAGIRVINIPDLKDPDEIMRERACKICNDLLEVKEYLLQTK</sequence>
<dbReference type="InterPro" id="IPR023198">
    <property type="entry name" value="PGP-like_dom2"/>
</dbReference>
<dbReference type="AlphaFoldDB" id="A0A371J128"/>
<dbReference type="InterPro" id="IPR023214">
    <property type="entry name" value="HAD_sf"/>
</dbReference>
<dbReference type="SFLD" id="SFLDS00003">
    <property type="entry name" value="Haloacid_Dehalogenase"/>
    <property type="match status" value="1"/>
</dbReference>
<reference evidence="1 2" key="1">
    <citation type="journal article" date="2017" name="Genome Announc.">
        <title>Draft Genome Sequence of Romboutsia weinsteinii sp. nov. Strain CCRI-19649(T) Isolated from Surface Water.</title>
        <authorList>
            <person name="Maheux A.F."/>
            <person name="Boudreau D.K."/>
            <person name="Berube E."/>
            <person name="Boissinot M."/>
            <person name="Cantin P."/>
            <person name="Raymond F."/>
            <person name="Corbeil J."/>
            <person name="Omar R.F."/>
            <person name="Bergeron M.G."/>
        </authorList>
    </citation>
    <scope>NUCLEOTIDE SEQUENCE [LARGE SCALE GENOMIC DNA]</scope>
    <source>
        <strain evidence="1 2">CCRI-19649</strain>
    </source>
</reference>
<accession>A0A371J128</accession>
<dbReference type="SUPFAM" id="SSF56784">
    <property type="entry name" value="HAD-like"/>
    <property type="match status" value="1"/>
</dbReference>
<dbReference type="PANTHER" id="PTHR18901">
    <property type="entry name" value="2-DEOXYGLUCOSE-6-PHOSPHATE PHOSPHATASE 2"/>
    <property type="match status" value="1"/>
</dbReference>
<comment type="caution">
    <text evidence="1">The sequence shown here is derived from an EMBL/GenBank/DDBJ whole genome shotgun (WGS) entry which is preliminary data.</text>
</comment>
<keyword evidence="2" id="KW-1185">Reference proteome</keyword>